<sequence length="1487" mass="165510">MDAEDGHERVSPGAEQATPRKRGRPPKKRASQLSTSAIILGSTAVQGEERPSALQLSAQENIDEDRRPVSPAVGADVSMQGPEDVPPLTGAESISQSNPSERPELPASASAGTAAESLLRRSSRKKVLRHRGDSLSPPRRTRSSRTITVPTVPSQLDEPSASNLELPPPVTQNVSSGEPEPSASNGNMQVAQTGEHVTAQNQLPENDYIPRDSNRPCYVHFWCWTEHVGFAKRAKSSGPSTELTRYRSKANISQSRREKEVLRVITEAGGIMNTTAKEFYEAHAAVVEAITKAGETASTRPGTRIDKRTLEATLADLESRQKIKLLSTFITSLTGGSRHARIAYLVDTSLDDLNTFLANLSRNFQYFLPSVVKTLDEPIAYGGANQAQLPAPPSSAITLDRDKDKDRAAVSELLRSSDTVIRESLLTEKNTVAQLYGFIIGKAARARALHTTTMQLFEDGRISPRIVSSQHRIIQLSYYYHEIPISTYCSLVSCTTQMDELGRLLASADGRQTPVQDIPADIYEVLQPLRSKPRARLFTIIELLLALNLVVPLQPSNSANPAFRCPAIGSHPTAFDVAPTDVWTSFTAPEYWRFNEIAPIRLWALQQDSPPLWKSVSLSSAAQRAAFWEELEKVSVDSDYAKQIICPDVEMESSERVVAAAKCLRRQSSWKTSYCLSWYQMEFLRQYVDTSTGNTPLQDEDGGDARLDHLCWVSSAPRDVLTHYFQKAHKRHVRSVQKLTQKTKRAAVKAEVQEERDTKALLARRAAESKRQREEIWDDMVARVHSEPLRGSAAVRVQRLRSKFLQGSGKDHQLWETRIVDAIREAELAAKQILTTAIEDLIAQQGPPLPPKQRTHKSKKAAGSVKDEAAVQRRHRFQWNRDYDELVRDASIVIKARCRGTVRLDWGALEQVFPAVPRNSVRQRFAHLRELTGADAYLKRLEEKWHDLWLEHRGTDILPDDDPASATNFDIVAHIKFLRKHIDKNALRVGFLELSNTKSKAILPTSVDQIDQVWDMVENSMIAPAWDFMWSVVSEEGREKQFAQHSFIAELNEMPAVGAYASESIYIGDSALKMTLGTPHENYDPDSASQLLKSVGERAVQTATKTLLARGAVSKTVRDPQKSKPGRTFKISDSNLNAIGGSLSRDLYQDACAFEEVLGQEEDAERWREWPLLASDGDTALLIELVSENRVNFGIDTSNPRAARPKIDWNSKKTDDDDIETTIQVRFLDVASGTRQPSVADFSVEPPVGILDLQAPASGFEHGKAGDGGSACCRRDSAGLTDCVACLEEVVPVLLLELPTEEADVVQQTLVLLRDAASDGLTKAQLLAHLHPLPEALIFSAIGRMVDAPIPLAHWTGYTSIVLVSAAHIRPWTVMVSEPEGAKNMIFPRRWLDITGRKMGDVWDAALRAVIGVILLRPGVSQSEIRWRLRSVYDRQEVNDLLQYLHAEGFIKTRVDVGARLDTVPPDDREEKVIFWFLGDIKHWYQV</sequence>
<reference evidence="3 4" key="1">
    <citation type="submission" date="2016-03" db="EMBL/GenBank/DDBJ databases">
        <title>Whole genome sequencing of Grifola frondosa 9006-11.</title>
        <authorList>
            <person name="Min B."/>
            <person name="Park H."/>
            <person name="Kim J.-G."/>
            <person name="Cho H."/>
            <person name="Oh Y.-L."/>
            <person name="Kong W.-S."/>
            <person name="Choi I.-G."/>
        </authorList>
    </citation>
    <scope>NUCLEOTIDE SEQUENCE [LARGE SCALE GENOMIC DNA]</scope>
    <source>
        <strain evidence="3 4">9006-11</strain>
    </source>
</reference>
<feature type="domain" description="Transcription factor tau subunit sfc3/Tfc3 C-terminal" evidence="2">
    <location>
        <begin position="873"/>
        <end position="1231"/>
    </location>
</feature>
<dbReference type="InterPro" id="IPR044210">
    <property type="entry name" value="Tfc3-like"/>
</dbReference>
<evidence type="ECO:0000313" key="4">
    <source>
        <dbReference type="Proteomes" id="UP000092993"/>
    </source>
</evidence>
<dbReference type="EMBL" id="LUGG01000001">
    <property type="protein sequence ID" value="OBZ79916.1"/>
    <property type="molecule type" value="Genomic_DNA"/>
</dbReference>
<dbReference type="PANTHER" id="PTHR15180:SF1">
    <property type="entry name" value="GENERAL TRANSCRIPTION FACTOR 3C POLYPEPTIDE 1"/>
    <property type="match status" value="1"/>
</dbReference>
<dbReference type="CDD" id="cd16169">
    <property type="entry name" value="Tau138_eWH"/>
    <property type="match status" value="1"/>
</dbReference>
<dbReference type="OrthoDB" id="68020at2759"/>
<dbReference type="OMA" id="CIREMAT"/>
<proteinExistence type="predicted"/>
<gene>
    <name evidence="3" type="primary">sfc3</name>
    <name evidence="3" type="ORF">A0H81_00463</name>
</gene>
<accession>A0A1C7MU28</accession>
<comment type="caution">
    <text evidence="3">The sequence shown here is derived from an EMBL/GenBank/DDBJ whole genome shotgun (WGS) entry which is preliminary data.</text>
</comment>
<feature type="compositionally biased region" description="Basic residues" evidence="1">
    <location>
        <begin position="19"/>
        <end position="30"/>
    </location>
</feature>
<dbReference type="PANTHER" id="PTHR15180">
    <property type="entry name" value="GENERAL TRANSCRIPTION FACTOR 3C POLYPEPTIDE 1"/>
    <property type="match status" value="1"/>
</dbReference>
<evidence type="ECO:0000313" key="3">
    <source>
        <dbReference type="EMBL" id="OBZ79916.1"/>
    </source>
</evidence>
<evidence type="ECO:0000256" key="1">
    <source>
        <dbReference type="SAM" id="MobiDB-lite"/>
    </source>
</evidence>
<feature type="compositionally biased region" description="Low complexity" evidence="1">
    <location>
        <begin position="134"/>
        <end position="151"/>
    </location>
</feature>
<dbReference type="GO" id="GO:0006384">
    <property type="term" value="P:transcription initiation at RNA polymerase III promoter"/>
    <property type="evidence" value="ECO:0007669"/>
    <property type="project" value="InterPro"/>
</dbReference>
<organism evidence="3 4">
    <name type="scientific">Grifola frondosa</name>
    <name type="common">Maitake</name>
    <name type="synonym">Polyporus frondosus</name>
    <dbReference type="NCBI Taxonomy" id="5627"/>
    <lineage>
        <taxon>Eukaryota</taxon>
        <taxon>Fungi</taxon>
        <taxon>Dikarya</taxon>
        <taxon>Basidiomycota</taxon>
        <taxon>Agaricomycotina</taxon>
        <taxon>Agaricomycetes</taxon>
        <taxon>Polyporales</taxon>
        <taxon>Grifolaceae</taxon>
        <taxon>Grifola</taxon>
    </lineage>
</organism>
<feature type="compositionally biased region" description="Basic and acidic residues" evidence="1">
    <location>
        <begin position="1"/>
        <end position="10"/>
    </location>
</feature>
<dbReference type="InterPro" id="IPR046488">
    <property type="entry name" value="Sfc3/Tfc3_C"/>
</dbReference>
<protein>
    <submittedName>
        <fullName evidence="3">Transcription factor tau subunit sfc3</fullName>
    </submittedName>
</protein>
<feature type="compositionally biased region" description="Polar residues" evidence="1">
    <location>
        <begin position="171"/>
        <end position="188"/>
    </location>
</feature>
<dbReference type="Pfam" id="PF20222">
    <property type="entry name" value="DUF6581"/>
    <property type="match status" value="1"/>
</dbReference>
<keyword evidence="4" id="KW-1185">Reference proteome</keyword>
<feature type="region of interest" description="Disordered" evidence="1">
    <location>
        <begin position="1"/>
        <end position="188"/>
    </location>
</feature>
<dbReference type="STRING" id="5627.A0A1C7MU28"/>
<dbReference type="GO" id="GO:0042791">
    <property type="term" value="P:5S class rRNA transcription by RNA polymerase III"/>
    <property type="evidence" value="ECO:0007669"/>
    <property type="project" value="TreeGrafter"/>
</dbReference>
<evidence type="ECO:0000259" key="2">
    <source>
        <dbReference type="Pfam" id="PF20222"/>
    </source>
</evidence>
<dbReference type="Proteomes" id="UP000092993">
    <property type="component" value="Unassembled WGS sequence"/>
</dbReference>
<dbReference type="GO" id="GO:0003677">
    <property type="term" value="F:DNA binding"/>
    <property type="evidence" value="ECO:0007669"/>
    <property type="project" value="InterPro"/>
</dbReference>
<feature type="region of interest" description="Disordered" evidence="1">
    <location>
        <begin position="844"/>
        <end position="867"/>
    </location>
</feature>
<dbReference type="InterPro" id="IPR035625">
    <property type="entry name" value="Tfc3-like_eWH"/>
</dbReference>
<name>A0A1C7MU28_GRIFR</name>
<dbReference type="GO" id="GO:0000127">
    <property type="term" value="C:transcription factor TFIIIC complex"/>
    <property type="evidence" value="ECO:0007669"/>
    <property type="project" value="InterPro"/>
</dbReference>